<keyword evidence="1" id="KW-0175">Coiled coil</keyword>
<keyword evidence="4" id="KW-1185">Reference proteome</keyword>
<dbReference type="AlphaFoldDB" id="A0AAV9LEI5"/>
<gene>
    <name evidence="3" type="ORF">R3W88_026672</name>
</gene>
<proteinExistence type="predicted"/>
<dbReference type="PANTHER" id="PTHR33223:SF8">
    <property type="entry name" value="OS04G0172440 PROTEIN"/>
    <property type="match status" value="1"/>
</dbReference>
<dbReference type="PANTHER" id="PTHR33223">
    <property type="entry name" value="CCHC-TYPE DOMAIN-CONTAINING PROTEIN"/>
    <property type="match status" value="1"/>
</dbReference>
<name>A0AAV9LEI5_9SOLN</name>
<organism evidence="3 4">
    <name type="scientific">Solanum pinnatisectum</name>
    <name type="common">tansyleaf nightshade</name>
    <dbReference type="NCBI Taxonomy" id="50273"/>
    <lineage>
        <taxon>Eukaryota</taxon>
        <taxon>Viridiplantae</taxon>
        <taxon>Streptophyta</taxon>
        <taxon>Embryophyta</taxon>
        <taxon>Tracheophyta</taxon>
        <taxon>Spermatophyta</taxon>
        <taxon>Magnoliopsida</taxon>
        <taxon>eudicotyledons</taxon>
        <taxon>Gunneridae</taxon>
        <taxon>Pentapetalae</taxon>
        <taxon>asterids</taxon>
        <taxon>lamiids</taxon>
        <taxon>Solanales</taxon>
        <taxon>Solanaceae</taxon>
        <taxon>Solanoideae</taxon>
        <taxon>Solaneae</taxon>
        <taxon>Solanum</taxon>
    </lineage>
</organism>
<dbReference type="EMBL" id="JAWPEI010000006">
    <property type="protein sequence ID" value="KAK4723893.1"/>
    <property type="molecule type" value="Genomic_DNA"/>
</dbReference>
<evidence type="ECO:0000256" key="1">
    <source>
        <dbReference type="SAM" id="Coils"/>
    </source>
</evidence>
<protein>
    <recommendedName>
        <fullName evidence="5">Gag-pro-like protein</fullName>
    </recommendedName>
</protein>
<feature type="compositionally biased region" description="Polar residues" evidence="2">
    <location>
        <begin position="29"/>
        <end position="41"/>
    </location>
</feature>
<evidence type="ECO:0000313" key="4">
    <source>
        <dbReference type="Proteomes" id="UP001311915"/>
    </source>
</evidence>
<evidence type="ECO:0008006" key="5">
    <source>
        <dbReference type="Google" id="ProtNLM"/>
    </source>
</evidence>
<reference evidence="3 4" key="1">
    <citation type="submission" date="2023-10" db="EMBL/GenBank/DDBJ databases">
        <title>Genome-Wide Identification Analysis in wild type Solanum Pinnatisectum Reveals Some Genes Defensing Phytophthora Infestans.</title>
        <authorList>
            <person name="Sun C."/>
        </authorList>
    </citation>
    <scope>NUCLEOTIDE SEQUENCE [LARGE SCALE GENOMIC DNA]</scope>
    <source>
        <strain evidence="3">LQN</strain>
        <tissue evidence="3">Leaf</tissue>
    </source>
</reference>
<evidence type="ECO:0000313" key="3">
    <source>
        <dbReference type="EMBL" id="KAK4723893.1"/>
    </source>
</evidence>
<accession>A0AAV9LEI5</accession>
<feature type="coiled-coil region" evidence="1">
    <location>
        <begin position="143"/>
        <end position="170"/>
    </location>
</feature>
<feature type="region of interest" description="Disordered" evidence="2">
    <location>
        <begin position="1"/>
        <end position="41"/>
    </location>
</feature>
<dbReference type="Proteomes" id="UP001311915">
    <property type="component" value="Unassembled WGS sequence"/>
</dbReference>
<comment type="caution">
    <text evidence="3">The sequence shown here is derived from an EMBL/GenBank/DDBJ whole genome shotgun (WGS) entry which is preliminary data.</text>
</comment>
<evidence type="ECO:0000256" key="2">
    <source>
        <dbReference type="SAM" id="MobiDB-lite"/>
    </source>
</evidence>
<sequence>MTSHPYNTRSKGKKKVTHKDENESDSDEVQNQMMSQETVSTEEVRILRQQLAEMYEAWMSGQAPLSSIRDYLNTNMSPSIQVSISDPIYPHGFDPYANTSNIAGTSTVHHLSTPMTSNPLFVPTAPTKSVPQPIMYSLVEAKKAVKNKEHEEMARKIKSLEQSVRNMQGLGGHKSVSFHDLCMFPHVHLPISFKIPKFEKYDGHGDPVAHLKRYCNQLRGDGSKEELLIDYFGESLMGIALEWYIDQDTSK</sequence>